<name>A0A4Y2ST64_ARAVE</name>
<keyword evidence="2" id="KW-1185">Reference proteome</keyword>
<gene>
    <name evidence="1" type="ORF">AVEN_234072_1</name>
</gene>
<sequence length="96" mass="11002">MLARLFIRPIAISYALKRAAADVRYSSDLYFISYALKLLLMWHDYSSRDLYASSAMLRELLLMWHGYSSDLYLINMAEAAADVARLFIRPASSAML</sequence>
<evidence type="ECO:0000313" key="2">
    <source>
        <dbReference type="Proteomes" id="UP000499080"/>
    </source>
</evidence>
<organism evidence="1 2">
    <name type="scientific">Araneus ventricosus</name>
    <name type="common">Orbweaver spider</name>
    <name type="synonym">Epeira ventricosa</name>
    <dbReference type="NCBI Taxonomy" id="182803"/>
    <lineage>
        <taxon>Eukaryota</taxon>
        <taxon>Metazoa</taxon>
        <taxon>Ecdysozoa</taxon>
        <taxon>Arthropoda</taxon>
        <taxon>Chelicerata</taxon>
        <taxon>Arachnida</taxon>
        <taxon>Araneae</taxon>
        <taxon>Araneomorphae</taxon>
        <taxon>Entelegynae</taxon>
        <taxon>Araneoidea</taxon>
        <taxon>Araneidae</taxon>
        <taxon>Araneus</taxon>
    </lineage>
</organism>
<dbReference type="Proteomes" id="UP000499080">
    <property type="component" value="Unassembled WGS sequence"/>
</dbReference>
<protein>
    <submittedName>
        <fullName evidence="1">Uncharacterized protein</fullName>
    </submittedName>
</protein>
<reference evidence="1 2" key="1">
    <citation type="journal article" date="2019" name="Sci. Rep.">
        <title>Orb-weaving spider Araneus ventricosus genome elucidates the spidroin gene catalogue.</title>
        <authorList>
            <person name="Kono N."/>
            <person name="Nakamura H."/>
            <person name="Ohtoshi R."/>
            <person name="Moran D.A.P."/>
            <person name="Shinohara A."/>
            <person name="Yoshida Y."/>
            <person name="Fujiwara M."/>
            <person name="Mori M."/>
            <person name="Tomita M."/>
            <person name="Arakawa K."/>
        </authorList>
    </citation>
    <scope>NUCLEOTIDE SEQUENCE [LARGE SCALE GENOMIC DNA]</scope>
</reference>
<comment type="caution">
    <text evidence="1">The sequence shown here is derived from an EMBL/GenBank/DDBJ whole genome shotgun (WGS) entry which is preliminary data.</text>
</comment>
<accession>A0A4Y2ST64</accession>
<dbReference type="EMBL" id="BGPR01023435">
    <property type="protein sequence ID" value="GBN90606.1"/>
    <property type="molecule type" value="Genomic_DNA"/>
</dbReference>
<evidence type="ECO:0000313" key="1">
    <source>
        <dbReference type="EMBL" id="GBN90606.1"/>
    </source>
</evidence>
<dbReference type="AlphaFoldDB" id="A0A4Y2ST64"/>
<proteinExistence type="predicted"/>